<proteinExistence type="predicted"/>
<dbReference type="InterPro" id="IPR026336">
    <property type="entry name" value="PdeM-like"/>
</dbReference>
<dbReference type="NCBIfam" id="TIGR04123">
    <property type="entry name" value="P_estr_lig_assc"/>
    <property type="match status" value="1"/>
</dbReference>
<reference evidence="2 3" key="1">
    <citation type="submission" date="2021-03" db="EMBL/GenBank/DDBJ databases">
        <title>Lysobacter sp. nov. isolated from soil of gangwondo yeongwol, south Korea.</title>
        <authorList>
            <person name="Kim K.R."/>
            <person name="Kim K.H."/>
            <person name="Jeon C.O."/>
        </authorList>
    </citation>
    <scope>NUCLEOTIDE SEQUENCE [LARGE SCALE GENOMIC DNA]</scope>
    <source>
        <strain evidence="2 3">R19</strain>
    </source>
</reference>
<dbReference type="PANTHER" id="PTHR39323:SF1">
    <property type="entry name" value="BLR1149 PROTEIN"/>
    <property type="match status" value="1"/>
</dbReference>
<dbReference type="Proteomes" id="UP000639274">
    <property type="component" value="Chromosome"/>
</dbReference>
<keyword evidence="2" id="KW-0255">Endonuclease</keyword>
<dbReference type="PIRSF" id="PIRSF000887">
    <property type="entry name" value="Pesterase_MJ0037"/>
    <property type="match status" value="1"/>
</dbReference>
<dbReference type="GO" id="GO:0016787">
    <property type="term" value="F:hydrolase activity"/>
    <property type="evidence" value="ECO:0007669"/>
    <property type="project" value="UniProtKB-KW"/>
</dbReference>
<protein>
    <submittedName>
        <fullName evidence="2">Ligase-associated DNA damage response endonuclease PdeM</fullName>
        <ecNumber evidence="2">3.1.-.-</ecNumber>
    </submittedName>
</protein>
<dbReference type="InterPro" id="IPR004843">
    <property type="entry name" value="Calcineurin-like_PHP"/>
</dbReference>
<dbReference type="GO" id="GO:0004519">
    <property type="term" value="F:endonuclease activity"/>
    <property type="evidence" value="ECO:0007669"/>
    <property type="project" value="UniProtKB-KW"/>
</dbReference>
<gene>
    <name evidence="2" type="primary">pdeM</name>
    <name evidence="2" type="ORF">I8J32_001655</name>
</gene>
<accession>A0A974XZV7</accession>
<dbReference type="InterPro" id="IPR029052">
    <property type="entry name" value="Metallo-depent_PP-like"/>
</dbReference>
<feature type="domain" description="Calcineurin-like phosphoesterase" evidence="1">
    <location>
        <begin position="30"/>
        <end position="117"/>
    </location>
</feature>
<organism evidence="2 3">
    <name type="scientific">Agrilutibacter solisilvae</name>
    <dbReference type="NCBI Taxonomy" id="2763317"/>
    <lineage>
        <taxon>Bacteria</taxon>
        <taxon>Pseudomonadati</taxon>
        <taxon>Pseudomonadota</taxon>
        <taxon>Gammaproteobacteria</taxon>
        <taxon>Lysobacterales</taxon>
        <taxon>Lysobacteraceae</taxon>
        <taxon>Agrilutibacter</taxon>
    </lineage>
</organism>
<name>A0A974XZV7_9GAMM</name>
<dbReference type="KEGG" id="lsf:I8J32_001655"/>
<dbReference type="EMBL" id="CP071518">
    <property type="protein sequence ID" value="QSX78673.1"/>
    <property type="molecule type" value="Genomic_DNA"/>
</dbReference>
<dbReference type="GO" id="GO:0016874">
    <property type="term" value="F:ligase activity"/>
    <property type="evidence" value="ECO:0007669"/>
    <property type="project" value="UniProtKB-KW"/>
</dbReference>
<dbReference type="AlphaFoldDB" id="A0A974XZV7"/>
<evidence type="ECO:0000313" key="2">
    <source>
        <dbReference type="EMBL" id="QSX78673.1"/>
    </source>
</evidence>
<keyword evidence="2" id="KW-0540">Nuclease</keyword>
<dbReference type="EC" id="3.1.-.-" evidence="2"/>
<evidence type="ECO:0000313" key="3">
    <source>
        <dbReference type="Proteomes" id="UP000639274"/>
    </source>
</evidence>
<keyword evidence="3" id="KW-1185">Reference proteome</keyword>
<dbReference type="Gene3D" id="3.60.21.10">
    <property type="match status" value="1"/>
</dbReference>
<keyword evidence="2" id="KW-0378">Hydrolase</keyword>
<dbReference type="RefSeq" id="WP_200614396.1">
    <property type="nucleotide sequence ID" value="NZ_CP071518.1"/>
</dbReference>
<sequence>MAERMDIVLGGEPMQLLGDRALYWPARRRVFVSDVHLGKADIFRRAGIALPSGGTRHDLERLAAIVADTQALSVCVLGDLLHGRADDRRWREGWEAFRAAHAATAFEVLAGNHDRALRTAGLDLTLLGDTAEEGPFSLRHQPDDAAPGYVLCGHVHPRVAAPGLPGRWPAFWLRARGCVLPAFSAFTGGREPELAGGDRLVACVQGLLLAL</sequence>
<dbReference type="Pfam" id="PF00149">
    <property type="entry name" value="Metallophos"/>
    <property type="match status" value="1"/>
</dbReference>
<dbReference type="SUPFAM" id="SSF56300">
    <property type="entry name" value="Metallo-dependent phosphatases"/>
    <property type="match status" value="1"/>
</dbReference>
<dbReference type="InterPro" id="IPR024173">
    <property type="entry name" value="Pesterase_MJ0037-like"/>
</dbReference>
<evidence type="ECO:0000259" key="1">
    <source>
        <dbReference type="Pfam" id="PF00149"/>
    </source>
</evidence>
<keyword evidence="2" id="KW-0436">Ligase</keyword>
<dbReference type="PANTHER" id="PTHR39323">
    <property type="entry name" value="BLR1149 PROTEIN"/>
    <property type="match status" value="1"/>
</dbReference>